<evidence type="ECO:0000313" key="5">
    <source>
        <dbReference type="Proteomes" id="UP001610563"/>
    </source>
</evidence>
<dbReference type="Pfam" id="PF00149">
    <property type="entry name" value="Metallophos"/>
    <property type="match status" value="1"/>
</dbReference>
<keyword evidence="5" id="KW-1185">Reference proteome</keyword>
<evidence type="ECO:0000256" key="1">
    <source>
        <dbReference type="SAM" id="MobiDB-lite"/>
    </source>
</evidence>
<dbReference type="SUPFAM" id="SSF56300">
    <property type="entry name" value="Metallo-dependent phosphatases"/>
    <property type="match status" value="1"/>
</dbReference>
<comment type="caution">
    <text evidence="4">The sequence shown here is derived from an EMBL/GenBank/DDBJ whole genome shotgun (WGS) entry which is preliminary data.</text>
</comment>
<organism evidence="4 5">
    <name type="scientific">Aspergillus keveii</name>
    <dbReference type="NCBI Taxonomy" id="714993"/>
    <lineage>
        <taxon>Eukaryota</taxon>
        <taxon>Fungi</taxon>
        <taxon>Dikarya</taxon>
        <taxon>Ascomycota</taxon>
        <taxon>Pezizomycotina</taxon>
        <taxon>Eurotiomycetes</taxon>
        <taxon>Eurotiomycetidae</taxon>
        <taxon>Eurotiales</taxon>
        <taxon>Aspergillaceae</taxon>
        <taxon>Aspergillus</taxon>
        <taxon>Aspergillus subgen. Nidulantes</taxon>
    </lineage>
</organism>
<gene>
    <name evidence="4" type="ORF">BJX66DRAFT_325057</name>
</gene>
<dbReference type="PANTHER" id="PTHR12905:SF28">
    <property type="entry name" value="RHAMNOGALACTURONATE LYASE C-RELATED"/>
    <property type="match status" value="1"/>
</dbReference>
<dbReference type="InterPro" id="IPR029052">
    <property type="entry name" value="Metallo-depent_PP-like"/>
</dbReference>
<evidence type="ECO:0000259" key="3">
    <source>
        <dbReference type="Pfam" id="PF00149"/>
    </source>
</evidence>
<name>A0ABR4G757_9EURO</name>
<dbReference type="EMBL" id="JBFTWV010000040">
    <property type="protein sequence ID" value="KAL2794857.1"/>
    <property type="molecule type" value="Genomic_DNA"/>
</dbReference>
<keyword evidence="2" id="KW-0472">Membrane</keyword>
<evidence type="ECO:0000256" key="2">
    <source>
        <dbReference type="SAM" id="Phobius"/>
    </source>
</evidence>
<dbReference type="PANTHER" id="PTHR12905">
    <property type="entry name" value="METALLOPHOSPHOESTERASE"/>
    <property type="match status" value="1"/>
</dbReference>
<sequence>MSLNALLNRPEQDPFWRRLLKSPTTTLANSLYALRSSSTPSSSPPSAPKNQPQTPLHIVCISDTHNTTPSLPDGDILLHAGDLTQSGSRRELEAQIAWLDAQPHRFKVVIAGNHEICLDWNFTSTSGSQVQQAVKEEDRQTGEGPIDWRSLIYLQNTSTTLRIDSAREVKVFGSPCTPKHGNWAFQYPRTRIGIWNEMGIPEDTDILITHGPPRTHLDLGLMGCEGLRKFLWGMQRKPLLHVFGHVHGGYGKEVVYWDGFQRAYEGVLDGRSALGGWVWLAILLWYGIIGSLTGWSGAGGKTIMVNAAAVGGVRDEKRREAICVDI</sequence>
<accession>A0ABR4G757</accession>
<evidence type="ECO:0000313" key="4">
    <source>
        <dbReference type="EMBL" id="KAL2794857.1"/>
    </source>
</evidence>
<feature type="domain" description="Calcineurin-like phosphoesterase" evidence="3">
    <location>
        <begin position="58"/>
        <end position="248"/>
    </location>
</feature>
<dbReference type="CDD" id="cd07379">
    <property type="entry name" value="MPP_239FB"/>
    <property type="match status" value="1"/>
</dbReference>
<dbReference type="InterPro" id="IPR004843">
    <property type="entry name" value="Calcineurin-like_PHP"/>
</dbReference>
<reference evidence="4 5" key="1">
    <citation type="submission" date="2024-07" db="EMBL/GenBank/DDBJ databases">
        <title>Section-level genome sequencing and comparative genomics of Aspergillus sections Usti and Cavernicolus.</title>
        <authorList>
            <consortium name="Lawrence Berkeley National Laboratory"/>
            <person name="Nybo J.L."/>
            <person name="Vesth T.C."/>
            <person name="Theobald S."/>
            <person name="Frisvad J.C."/>
            <person name="Larsen T.O."/>
            <person name="Kjaerboelling I."/>
            <person name="Rothschild-Mancinelli K."/>
            <person name="Lyhne E.K."/>
            <person name="Kogle M.E."/>
            <person name="Barry K."/>
            <person name="Clum A."/>
            <person name="Na H."/>
            <person name="Ledsgaard L."/>
            <person name="Lin J."/>
            <person name="Lipzen A."/>
            <person name="Kuo A."/>
            <person name="Riley R."/>
            <person name="Mondo S."/>
            <person name="Labutti K."/>
            <person name="Haridas S."/>
            <person name="Pangalinan J."/>
            <person name="Salamov A.A."/>
            <person name="Simmons B.A."/>
            <person name="Magnuson J.K."/>
            <person name="Chen J."/>
            <person name="Drula E."/>
            <person name="Henrissat B."/>
            <person name="Wiebenga A."/>
            <person name="Lubbers R.J."/>
            <person name="Gomes A.C."/>
            <person name="Makela M.R."/>
            <person name="Stajich J."/>
            <person name="Grigoriev I.V."/>
            <person name="Mortensen U.H."/>
            <person name="De Vries R.P."/>
            <person name="Baker S.E."/>
            <person name="Andersen M.R."/>
        </authorList>
    </citation>
    <scope>NUCLEOTIDE SEQUENCE [LARGE SCALE GENOMIC DNA]</scope>
    <source>
        <strain evidence="4 5">CBS 209.92</strain>
    </source>
</reference>
<dbReference type="InterPro" id="IPR051693">
    <property type="entry name" value="UPF0046_metallophosphoest"/>
</dbReference>
<feature type="region of interest" description="Disordered" evidence="1">
    <location>
        <begin position="34"/>
        <end position="54"/>
    </location>
</feature>
<keyword evidence="2" id="KW-1133">Transmembrane helix</keyword>
<proteinExistence type="predicted"/>
<feature type="transmembrane region" description="Helical" evidence="2">
    <location>
        <begin position="277"/>
        <end position="295"/>
    </location>
</feature>
<protein>
    <submittedName>
        <fullName evidence="4">Metallo-dependent phosphatase-like protein</fullName>
    </submittedName>
</protein>
<keyword evidence="2" id="KW-0812">Transmembrane</keyword>
<dbReference type="Proteomes" id="UP001610563">
    <property type="component" value="Unassembled WGS sequence"/>
</dbReference>
<dbReference type="Gene3D" id="3.60.21.10">
    <property type="match status" value="1"/>
</dbReference>